<dbReference type="EMBL" id="CADIKI010000002">
    <property type="protein sequence ID" value="CAB3780912.1"/>
    <property type="molecule type" value="Genomic_DNA"/>
</dbReference>
<evidence type="ECO:0008006" key="3">
    <source>
        <dbReference type="Google" id="ProtNLM"/>
    </source>
</evidence>
<gene>
    <name evidence="1" type="ORF">LMG27177_01024</name>
</gene>
<proteinExistence type="predicted"/>
<sequence>MILSVMALTGCSDGHLKVSLGTNPYSTSMPQLRITAVEQGMVLRGVKINDGDCNLAPLEFFPRRLFVDRAETVNVAGECVVKKAEITTADGTYSFRF</sequence>
<accession>A0A6J5FMR3</accession>
<protein>
    <recommendedName>
        <fullName evidence="3">Lipoprotein</fullName>
    </recommendedName>
</protein>
<name>A0A6J5FMR3_9BURK</name>
<reference evidence="1 2" key="1">
    <citation type="submission" date="2020-04" db="EMBL/GenBank/DDBJ databases">
        <authorList>
            <person name="De Canck E."/>
        </authorList>
    </citation>
    <scope>NUCLEOTIDE SEQUENCE [LARGE SCALE GENOMIC DNA]</scope>
    <source>
        <strain evidence="1 2">LMG 27177</strain>
    </source>
</reference>
<evidence type="ECO:0000313" key="1">
    <source>
        <dbReference type="EMBL" id="CAB3780912.1"/>
    </source>
</evidence>
<evidence type="ECO:0000313" key="2">
    <source>
        <dbReference type="Proteomes" id="UP000494252"/>
    </source>
</evidence>
<dbReference type="Proteomes" id="UP000494252">
    <property type="component" value="Unassembled WGS sequence"/>
</dbReference>
<organism evidence="1 2">
    <name type="scientific">Paraburkholderia fynbosensis</name>
    <dbReference type="NCBI Taxonomy" id="1200993"/>
    <lineage>
        <taxon>Bacteria</taxon>
        <taxon>Pseudomonadati</taxon>
        <taxon>Pseudomonadota</taxon>
        <taxon>Betaproteobacteria</taxon>
        <taxon>Burkholderiales</taxon>
        <taxon>Burkholderiaceae</taxon>
        <taxon>Paraburkholderia</taxon>
    </lineage>
</organism>
<keyword evidence="2" id="KW-1185">Reference proteome</keyword>
<dbReference type="AlphaFoldDB" id="A0A6J5FMR3"/>